<dbReference type="InterPro" id="IPR013808">
    <property type="entry name" value="Transglutaminase_AS"/>
</dbReference>
<feature type="active site" evidence="8">
    <location>
        <position position="353"/>
    </location>
</feature>
<sequence length="715" mass="79796">MSSNENLHARIPNRKAHHTDVYNSPGLIVRRAQPFTVSLEFNRPIEPEQKIEFTVATGPDPSVTNNTKAVFPLSDSGNGNGTWHAVQSSKSSSILRIIIYSPASAVIGRYELSIDISSGERTSSHKLGKFVLIFNPWSPADDVYMANEDERKEYVLNDSGIMYMGTVKNLQYFGWNYGQFEKGILDISLDILDKSLEYTQDPVADCSKRGDPVYVGRVISAMINSNDENGVLEGKWEEDFSEGVDPTTWNGSAEILLNWRKGGYQPVKYGQCWVFAGVMCTVLRCLGIPTRVTTNYNSAHNTDGVLSIDIFYDEDGKVLDIHDDSIWNFHVWNESWFIRRDLGSYYDGWQVLDSTPQEPSKGIYCCGPTSVTAVKEGDVDLDYDCMFVYAEVNSDRVSWVQRSDKTKEKVYSDTAAIGQRISTKALGSIQPVDITHHYKYREGSAKEREVYSKVSKKLAESVPGGANSVASSNPSTGLEENSETTGDVKNPGILGKFKLVASPIVGQDINLILNLKNVTPEFKSVKVSISGSSILYTGRPTRELLKEFRSVFLSPYQEEKIPIQIYYSEYEKYLSMPNMIQVSAMCEVKNGGKLVVRKDISLENPSINIKVIGQVVLNKLATAEVSFTNPLPKPVDDCIVLIEGSGLITGQLTGQLSYLRPKQNTKFRVEFTPYRTGYRQLLVEIKSTGFTLKGFHNITVNKFGTFGAQPWHPPQ</sequence>
<dbReference type="InterPro" id="IPR002931">
    <property type="entry name" value="Transglutaminase-like"/>
</dbReference>
<keyword evidence="2" id="KW-0808">Transferase</keyword>
<dbReference type="Gene3D" id="2.60.40.10">
    <property type="entry name" value="Immunoglobulins"/>
    <property type="match status" value="3"/>
</dbReference>
<dbReference type="OrthoDB" id="437511at2759"/>
<evidence type="ECO:0000259" key="11">
    <source>
        <dbReference type="SMART" id="SM00460"/>
    </source>
</evidence>
<dbReference type="EC" id="2.3.2.13" evidence="6"/>
<feature type="binding site" evidence="9">
    <location>
        <position position="442"/>
    </location>
    <ligand>
        <name>Ca(2+)</name>
        <dbReference type="ChEBI" id="CHEBI:29108"/>
    </ligand>
</feature>
<feature type="binding site" evidence="9">
    <location>
        <position position="395"/>
    </location>
    <ligand>
        <name>Ca(2+)</name>
        <dbReference type="ChEBI" id="CHEBI:29108"/>
    </ligand>
</feature>
<comment type="catalytic activity">
    <reaction evidence="7">
        <text>L-glutaminyl-[protein] + L-lysyl-[protein] = [protein]-L-lysyl-N(6)-5-L-glutamyl-[protein] + NH4(+)</text>
        <dbReference type="Rhea" id="RHEA:54816"/>
        <dbReference type="Rhea" id="RHEA-COMP:9752"/>
        <dbReference type="Rhea" id="RHEA-COMP:10207"/>
        <dbReference type="Rhea" id="RHEA-COMP:14005"/>
        <dbReference type="ChEBI" id="CHEBI:28938"/>
        <dbReference type="ChEBI" id="CHEBI:29969"/>
        <dbReference type="ChEBI" id="CHEBI:30011"/>
        <dbReference type="ChEBI" id="CHEBI:138370"/>
        <dbReference type="EC" id="2.3.2.13"/>
    </reaction>
</comment>
<keyword evidence="5" id="KW-0012">Acyltransferase</keyword>
<dbReference type="InterPro" id="IPR036238">
    <property type="entry name" value="Transglutaminase_C_sf"/>
</dbReference>
<feature type="region of interest" description="Disordered" evidence="10">
    <location>
        <begin position="462"/>
        <end position="486"/>
    </location>
</feature>
<comment type="similarity">
    <text evidence="1">Belongs to the transglutaminase superfamily. Transglutaminase family.</text>
</comment>
<dbReference type="Pfam" id="PF01841">
    <property type="entry name" value="Transglut_core"/>
    <property type="match status" value="1"/>
</dbReference>
<organism evidence="12 13">
    <name type="scientific">Microcaecilia unicolor</name>
    <dbReference type="NCBI Taxonomy" id="1415580"/>
    <lineage>
        <taxon>Eukaryota</taxon>
        <taxon>Metazoa</taxon>
        <taxon>Chordata</taxon>
        <taxon>Craniata</taxon>
        <taxon>Vertebrata</taxon>
        <taxon>Euteleostomi</taxon>
        <taxon>Amphibia</taxon>
        <taxon>Gymnophiona</taxon>
        <taxon>Siphonopidae</taxon>
        <taxon>Microcaecilia</taxon>
    </lineage>
</organism>
<dbReference type="FunFam" id="3.90.260.10:FF:000001">
    <property type="entry name" value="Protein-glutamine gamma-glutamyltransferase 2"/>
    <property type="match status" value="1"/>
</dbReference>
<keyword evidence="12" id="KW-1185">Reference proteome</keyword>
<feature type="binding site" evidence="9">
    <location>
        <position position="393"/>
    </location>
    <ligand>
        <name>Ca(2+)</name>
        <dbReference type="ChEBI" id="CHEBI:29108"/>
    </ligand>
</feature>
<dbReference type="Pfam" id="PF00927">
    <property type="entry name" value="Transglut_C"/>
    <property type="match status" value="2"/>
</dbReference>
<dbReference type="SUPFAM" id="SSF49309">
    <property type="entry name" value="Transglutaminase, two C-terminal domains"/>
    <property type="match status" value="2"/>
</dbReference>
<dbReference type="InterPro" id="IPR014756">
    <property type="entry name" value="Ig_E-set"/>
</dbReference>
<feature type="compositionally biased region" description="Polar residues" evidence="10">
    <location>
        <begin position="468"/>
        <end position="486"/>
    </location>
</feature>
<dbReference type="GO" id="GO:0003810">
    <property type="term" value="F:protein-glutamine gamma-glutamyltransferase activity"/>
    <property type="evidence" value="ECO:0007669"/>
    <property type="project" value="UniProtKB-EC"/>
</dbReference>
<evidence type="ECO:0000256" key="6">
    <source>
        <dbReference type="ARBA" id="ARBA00024222"/>
    </source>
</evidence>
<dbReference type="InterPro" id="IPR013783">
    <property type="entry name" value="Ig-like_fold"/>
</dbReference>
<dbReference type="FunFam" id="2.60.40.10:FF:000171">
    <property type="entry name" value="protein-glutamine gamma-glutamyltransferase 6"/>
    <property type="match status" value="1"/>
</dbReference>
<dbReference type="SUPFAM" id="SSF54001">
    <property type="entry name" value="Cysteine proteinases"/>
    <property type="match status" value="1"/>
</dbReference>
<dbReference type="GeneID" id="115476624"/>
<evidence type="ECO:0000313" key="13">
    <source>
        <dbReference type="RefSeq" id="XP_030068961.1"/>
    </source>
</evidence>
<accession>A0A6P7YWK5</accession>
<dbReference type="RefSeq" id="XP_030068961.1">
    <property type="nucleotide sequence ID" value="XM_030213101.1"/>
</dbReference>
<comment type="cofactor">
    <cofactor evidence="9">
        <name>Ca(2+)</name>
        <dbReference type="ChEBI" id="CHEBI:29108"/>
    </cofactor>
    <text evidence="9">Binds 1 Ca(2+) ion per subunit.</text>
</comment>
<dbReference type="PIRSF" id="PIRSF000459">
    <property type="entry name" value="TGM_EBP42"/>
    <property type="match status" value="1"/>
</dbReference>
<evidence type="ECO:0000256" key="1">
    <source>
        <dbReference type="ARBA" id="ARBA00005968"/>
    </source>
</evidence>
<name>A0A6P7YWK5_9AMPH</name>
<dbReference type="Pfam" id="PF00868">
    <property type="entry name" value="Transglut_N"/>
    <property type="match status" value="1"/>
</dbReference>
<evidence type="ECO:0000256" key="7">
    <source>
        <dbReference type="ARBA" id="ARBA00051843"/>
    </source>
</evidence>
<feature type="binding site" evidence="9">
    <location>
        <position position="447"/>
    </location>
    <ligand>
        <name>Ca(2+)</name>
        <dbReference type="ChEBI" id="CHEBI:29108"/>
    </ligand>
</feature>
<evidence type="ECO:0000256" key="4">
    <source>
        <dbReference type="ARBA" id="ARBA00022837"/>
    </source>
</evidence>
<dbReference type="PANTHER" id="PTHR11590:SF50">
    <property type="entry name" value="PROTEIN-GLUTAMINE GAMMA-GLUTAMYLTRANSFERASE 6"/>
    <property type="match status" value="1"/>
</dbReference>
<evidence type="ECO:0000256" key="9">
    <source>
        <dbReference type="PIRSR" id="PIRSR000459-2"/>
    </source>
</evidence>
<evidence type="ECO:0000256" key="8">
    <source>
        <dbReference type="PIRSR" id="PIRSR000459-1"/>
    </source>
</evidence>
<evidence type="ECO:0000256" key="2">
    <source>
        <dbReference type="ARBA" id="ARBA00022679"/>
    </source>
</evidence>
<evidence type="ECO:0000313" key="12">
    <source>
        <dbReference type="Proteomes" id="UP000515156"/>
    </source>
</evidence>
<feature type="active site" evidence="8">
    <location>
        <position position="272"/>
    </location>
</feature>
<dbReference type="GO" id="GO:0046872">
    <property type="term" value="F:metal ion binding"/>
    <property type="evidence" value="ECO:0007669"/>
    <property type="project" value="UniProtKB-KW"/>
</dbReference>
<dbReference type="KEGG" id="muo:115476624"/>
<dbReference type="InterPro" id="IPR008958">
    <property type="entry name" value="Transglutaminase_C"/>
</dbReference>
<evidence type="ECO:0000256" key="5">
    <source>
        <dbReference type="ARBA" id="ARBA00023315"/>
    </source>
</evidence>
<proteinExistence type="inferred from homology"/>
<dbReference type="SUPFAM" id="SSF81296">
    <property type="entry name" value="E set domains"/>
    <property type="match status" value="1"/>
</dbReference>
<dbReference type="InterPro" id="IPR001102">
    <property type="entry name" value="Transglutaminase_N"/>
</dbReference>
<feature type="domain" description="Transglutaminase-like" evidence="11">
    <location>
        <begin position="264"/>
        <end position="356"/>
    </location>
</feature>
<dbReference type="InterPro" id="IPR038765">
    <property type="entry name" value="Papain-like_cys_pep_sf"/>
</dbReference>
<dbReference type="Gene3D" id="3.90.260.10">
    <property type="entry name" value="Transglutaminase-like"/>
    <property type="match status" value="1"/>
</dbReference>
<feature type="active site" evidence="8">
    <location>
        <position position="330"/>
    </location>
</feature>
<dbReference type="InterPro" id="IPR036985">
    <property type="entry name" value="Transglutaminase-like_sf"/>
</dbReference>
<dbReference type="Proteomes" id="UP000515156">
    <property type="component" value="Chromosome 8"/>
</dbReference>
<dbReference type="AlphaFoldDB" id="A0A6P7YWK5"/>
<reference evidence="13" key="1">
    <citation type="submission" date="2025-08" db="UniProtKB">
        <authorList>
            <consortium name="RefSeq"/>
        </authorList>
    </citation>
    <scope>IDENTIFICATION</scope>
</reference>
<keyword evidence="4 9" id="KW-0106">Calcium</keyword>
<dbReference type="InParanoid" id="A0A6P7YWK5"/>
<dbReference type="PROSITE" id="PS00547">
    <property type="entry name" value="TRANSGLUTAMINASES"/>
    <property type="match status" value="1"/>
</dbReference>
<dbReference type="FunFam" id="2.60.40.10:FF:000278">
    <property type="entry name" value="Protein-glutamine gamma-glutamyltransferase 2"/>
    <property type="match status" value="1"/>
</dbReference>
<protein>
    <recommendedName>
        <fullName evidence="6">protein-glutamine gamma-glutamyltransferase</fullName>
        <ecNumber evidence="6">2.3.2.13</ecNumber>
    </recommendedName>
</protein>
<gene>
    <name evidence="13" type="primary">LOC115476624</name>
</gene>
<evidence type="ECO:0000256" key="10">
    <source>
        <dbReference type="SAM" id="MobiDB-lite"/>
    </source>
</evidence>
<keyword evidence="3 9" id="KW-0479">Metal-binding</keyword>
<dbReference type="InterPro" id="IPR023608">
    <property type="entry name" value="Transglutaminase_animal"/>
</dbReference>
<dbReference type="SMART" id="SM00460">
    <property type="entry name" value="TGc"/>
    <property type="match status" value="1"/>
</dbReference>
<dbReference type="InterPro" id="IPR050779">
    <property type="entry name" value="Transglutaminase"/>
</dbReference>
<dbReference type="FunFam" id="2.60.40.10:FF:000090">
    <property type="entry name" value="Protein-glutamine gamma-glutamyltransferase 2"/>
    <property type="match status" value="1"/>
</dbReference>
<dbReference type="PANTHER" id="PTHR11590">
    <property type="entry name" value="PROTEIN-GLUTAMINE GAMMA-GLUTAMYLTRANSFERASE"/>
    <property type="match status" value="1"/>
</dbReference>
<feature type="region of interest" description="Disordered" evidence="10">
    <location>
        <begin position="1"/>
        <end position="20"/>
    </location>
</feature>
<evidence type="ECO:0000256" key="3">
    <source>
        <dbReference type="ARBA" id="ARBA00022723"/>
    </source>
</evidence>